<dbReference type="Proteomes" id="UP000430843">
    <property type="component" value="Unassembled WGS sequence"/>
</dbReference>
<keyword evidence="1" id="KW-0472">Membrane</keyword>
<keyword evidence="1" id="KW-1133">Transmembrane helix</keyword>
<keyword evidence="3" id="KW-1185">Reference proteome</keyword>
<dbReference type="EMBL" id="WBWA01000028">
    <property type="protein sequence ID" value="KAB2662755.1"/>
    <property type="molecule type" value="Genomic_DNA"/>
</dbReference>
<dbReference type="RefSeq" id="WP_151678657.1">
    <property type="nucleotide sequence ID" value="NZ_WBWA01000028.1"/>
</dbReference>
<dbReference type="AlphaFoldDB" id="A0A833FKP7"/>
<name>A0A833FKP7_9HYPH</name>
<keyword evidence="1" id="KW-0812">Transmembrane</keyword>
<sequence length="76" mass="8814">MKLHLKTLNAIAWLIGWTVIVLGVFTGMVFIYDKYLPDWIGPAAALTLIASGIYACIWSFFKEREEYEEWERQNDG</sequence>
<accession>A0A833FKP7</accession>
<reference evidence="2 3" key="1">
    <citation type="submission" date="2019-09" db="EMBL/GenBank/DDBJ databases">
        <title>Taxonomic organization of the family Brucellaceae based on a phylogenomic approach.</title>
        <authorList>
            <person name="Leclercq S."/>
            <person name="Cloeckaert A."/>
            <person name="Zygmunt M.S."/>
        </authorList>
    </citation>
    <scope>NUCLEOTIDE SEQUENCE [LARGE SCALE GENOMIC DNA]</scope>
    <source>
        <strain evidence="2 3">LMG 18957</strain>
    </source>
</reference>
<gene>
    <name evidence="2" type="ORF">F9K91_21200</name>
</gene>
<comment type="caution">
    <text evidence="2">The sequence shown here is derived from an EMBL/GenBank/DDBJ whole genome shotgun (WGS) entry which is preliminary data.</text>
</comment>
<feature type="transmembrane region" description="Helical" evidence="1">
    <location>
        <begin position="12"/>
        <end position="33"/>
    </location>
</feature>
<evidence type="ECO:0000313" key="3">
    <source>
        <dbReference type="Proteomes" id="UP000430843"/>
    </source>
</evidence>
<evidence type="ECO:0000313" key="2">
    <source>
        <dbReference type="EMBL" id="KAB2662755.1"/>
    </source>
</evidence>
<feature type="transmembrane region" description="Helical" evidence="1">
    <location>
        <begin position="39"/>
        <end position="61"/>
    </location>
</feature>
<evidence type="ECO:0000256" key="1">
    <source>
        <dbReference type="SAM" id="Phobius"/>
    </source>
</evidence>
<organism evidence="2 3">
    <name type="scientific">Brucella tritici</name>
    <dbReference type="NCBI Taxonomy" id="94626"/>
    <lineage>
        <taxon>Bacteria</taxon>
        <taxon>Pseudomonadati</taxon>
        <taxon>Pseudomonadota</taxon>
        <taxon>Alphaproteobacteria</taxon>
        <taxon>Hyphomicrobiales</taxon>
        <taxon>Brucellaceae</taxon>
        <taxon>Brucella/Ochrobactrum group</taxon>
        <taxon>Brucella</taxon>
    </lineage>
</organism>
<proteinExistence type="predicted"/>
<protein>
    <submittedName>
        <fullName evidence="2">Uncharacterized protein</fullName>
    </submittedName>
</protein>